<dbReference type="EMBL" id="GISG01046352">
    <property type="protein sequence ID" value="MBA4624119.1"/>
    <property type="molecule type" value="Transcribed_RNA"/>
</dbReference>
<reference evidence="1" key="1">
    <citation type="journal article" date="2013" name="J. Plant Res.">
        <title>Effect of fungi and light on seed germination of three Opuntia species from semiarid lands of central Mexico.</title>
        <authorList>
            <person name="Delgado-Sanchez P."/>
            <person name="Jimenez-Bremont J.F."/>
            <person name="Guerrero-Gonzalez Mde L."/>
            <person name="Flores J."/>
        </authorList>
    </citation>
    <scope>NUCLEOTIDE SEQUENCE</scope>
    <source>
        <tissue evidence="1">Cladode</tissue>
    </source>
</reference>
<proteinExistence type="predicted"/>
<name>A0A7C8YQI2_OPUST</name>
<reference evidence="1" key="2">
    <citation type="submission" date="2020-07" db="EMBL/GenBank/DDBJ databases">
        <authorList>
            <person name="Vera ALvarez R."/>
            <person name="Arias-Moreno D.M."/>
            <person name="Jimenez-Jacinto V."/>
            <person name="Jimenez-Bremont J.F."/>
            <person name="Swaminathan K."/>
            <person name="Moose S.P."/>
            <person name="Guerrero-Gonzalez M.L."/>
            <person name="Marino-Ramirez L."/>
            <person name="Landsman D."/>
            <person name="Rodriguez-Kessler M."/>
            <person name="Delgado-Sanchez P."/>
        </authorList>
    </citation>
    <scope>NUCLEOTIDE SEQUENCE</scope>
    <source>
        <tissue evidence="1">Cladode</tissue>
    </source>
</reference>
<organism evidence="1">
    <name type="scientific">Opuntia streptacantha</name>
    <name type="common">Prickly pear cactus</name>
    <name type="synonym">Opuntia cardona</name>
    <dbReference type="NCBI Taxonomy" id="393608"/>
    <lineage>
        <taxon>Eukaryota</taxon>
        <taxon>Viridiplantae</taxon>
        <taxon>Streptophyta</taxon>
        <taxon>Embryophyta</taxon>
        <taxon>Tracheophyta</taxon>
        <taxon>Spermatophyta</taxon>
        <taxon>Magnoliopsida</taxon>
        <taxon>eudicotyledons</taxon>
        <taxon>Gunneridae</taxon>
        <taxon>Pentapetalae</taxon>
        <taxon>Caryophyllales</taxon>
        <taxon>Cactineae</taxon>
        <taxon>Cactaceae</taxon>
        <taxon>Opuntioideae</taxon>
        <taxon>Opuntia</taxon>
    </lineage>
</organism>
<dbReference type="AlphaFoldDB" id="A0A7C8YQI2"/>
<accession>A0A7C8YQI2</accession>
<protein>
    <submittedName>
        <fullName evidence="1">Uncharacterized protein</fullName>
    </submittedName>
</protein>
<sequence>MSWSQNDLFKGNYIRVPQRSMIYDLPLHFLINLITAFEVLNGNELAGKFIFHQSSFSKATGPNFPNKFVPFTFMYYGTAKIEGCLHWRFETLVGVLGRGNKCGSKVSVAN</sequence>
<evidence type="ECO:0000313" key="1">
    <source>
        <dbReference type="EMBL" id="MBA4624119.1"/>
    </source>
</evidence>